<dbReference type="AlphaFoldDB" id="A0AB39P0Q5"/>
<dbReference type="Pfam" id="PF01243">
    <property type="entry name" value="PNPOx_N"/>
    <property type="match status" value="1"/>
</dbReference>
<dbReference type="NCBIfam" id="TIGR03668">
    <property type="entry name" value="Rv0121_F420"/>
    <property type="match status" value="1"/>
</dbReference>
<name>A0AB39P0Q5_9ACTN</name>
<keyword evidence="1" id="KW-0560">Oxidoreductase</keyword>
<evidence type="ECO:0000256" key="1">
    <source>
        <dbReference type="ARBA" id="ARBA00023002"/>
    </source>
</evidence>
<dbReference type="GO" id="GO:0070967">
    <property type="term" value="F:coenzyme F420 binding"/>
    <property type="evidence" value="ECO:0007669"/>
    <property type="project" value="TreeGrafter"/>
</dbReference>
<gene>
    <name evidence="3" type="ORF">AB5J56_03945</name>
</gene>
<dbReference type="PANTHER" id="PTHR35176:SF2">
    <property type="entry name" value="F420H(2)-DEPENDENT REDUCTASE RV1155"/>
    <property type="match status" value="1"/>
</dbReference>
<protein>
    <submittedName>
        <fullName evidence="3">TIGR03668 family PPOX class F420-dependent oxidoreductase</fullName>
    </submittedName>
</protein>
<dbReference type="InterPro" id="IPR019967">
    <property type="entry name" value="F420-dep_enz_PPOX_Rv0121"/>
</dbReference>
<feature type="domain" description="Pyridoxamine 5'-phosphate oxidase N-terminal" evidence="2">
    <location>
        <begin position="4"/>
        <end position="138"/>
    </location>
</feature>
<dbReference type="SUPFAM" id="SSF50475">
    <property type="entry name" value="FMN-binding split barrel"/>
    <property type="match status" value="1"/>
</dbReference>
<reference evidence="3" key="1">
    <citation type="submission" date="2024-07" db="EMBL/GenBank/DDBJ databases">
        <authorList>
            <person name="Yu S.T."/>
        </authorList>
    </citation>
    <scope>NUCLEOTIDE SEQUENCE</scope>
    <source>
        <strain evidence="3">R21</strain>
    </source>
</reference>
<evidence type="ECO:0000313" key="3">
    <source>
        <dbReference type="EMBL" id="XDQ23894.1"/>
    </source>
</evidence>
<sequence>MGEQEARERFTAAQVARLATVDAEGRPHLVPVVFAWHAGRIVSAVDRKPKRTPHVQRLRNIAVHPAVSLLVDAYDEDWDRLWWVRADGDAHVVQPGDPAARDEYAAAIALLREKYPPYRQQPPDGPVIAVAVRRWTGWRASPEGPLPGG</sequence>
<dbReference type="GO" id="GO:0005829">
    <property type="term" value="C:cytosol"/>
    <property type="evidence" value="ECO:0007669"/>
    <property type="project" value="TreeGrafter"/>
</dbReference>
<accession>A0AB39P0Q5</accession>
<dbReference type="InterPro" id="IPR011576">
    <property type="entry name" value="Pyridox_Oxase_N"/>
</dbReference>
<organism evidence="3">
    <name type="scientific">Streptomyces sp. R21</name>
    <dbReference type="NCBI Taxonomy" id="3238627"/>
    <lineage>
        <taxon>Bacteria</taxon>
        <taxon>Bacillati</taxon>
        <taxon>Actinomycetota</taxon>
        <taxon>Actinomycetes</taxon>
        <taxon>Kitasatosporales</taxon>
        <taxon>Streptomycetaceae</taxon>
        <taxon>Streptomyces</taxon>
    </lineage>
</organism>
<dbReference type="Gene3D" id="2.30.110.10">
    <property type="entry name" value="Electron Transport, Fmn-binding Protein, Chain A"/>
    <property type="match status" value="1"/>
</dbReference>
<evidence type="ECO:0000259" key="2">
    <source>
        <dbReference type="Pfam" id="PF01243"/>
    </source>
</evidence>
<dbReference type="PANTHER" id="PTHR35176">
    <property type="entry name" value="HEME OXYGENASE HI_0854-RELATED"/>
    <property type="match status" value="1"/>
</dbReference>
<dbReference type="InterPro" id="IPR012349">
    <property type="entry name" value="Split_barrel_FMN-bd"/>
</dbReference>
<dbReference type="InterPro" id="IPR052019">
    <property type="entry name" value="F420H2_bilvrd_red/Heme_oxyg"/>
</dbReference>
<proteinExistence type="predicted"/>
<dbReference type="GO" id="GO:0016627">
    <property type="term" value="F:oxidoreductase activity, acting on the CH-CH group of donors"/>
    <property type="evidence" value="ECO:0007669"/>
    <property type="project" value="TreeGrafter"/>
</dbReference>
<dbReference type="RefSeq" id="WP_369230051.1">
    <property type="nucleotide sequence ID" value="NZ_CP163435.1"/>
</dbReference>
<dbReference type="EMBL" id="CP163435">
    <property type="protein sequence ID" value="XDQ23894.1"/>
    <property type="molecule type" value="Genomic_DNA"/>
</dbReference>